<keyword evidence="2" id="KW-1185">Reference proteome</keyword>
<comment type="caution">
    <text evidence="1">The sequence shown here is derived from an EMBL/GenBank/DDBJ whole genome shotgun (WGS) entry which is preliminary data.</text>
</comment>
<dbReference type="Proteomes" id="UP001202827">
    <property type="component" value="Unassembled WGS sequence"/>
</dbReference>
<proteinExistence type="predicted"/>
<organism evidence="1 2">
    <name type="scientific">Neorhizobium turbinariae</name>
    <dbReference type="NCBI Taxonomy" id="2937795"/>
    <lineage>
        <taxon>Bacteria</taxon>
        <taxon>Pseudomonadati</taxon>
        <taxon>Pseudomonadota</taxon>
        <taxon>Alphaproteobacteria</taxon>
        <taxon>Hyphomicrobiales</taxon>
        <taxon>Rhizobiaceae</taxon>
        <taxon>Rhizobium/Agrobacterium group</taxon>
        <taxon>Neorhizobium</taxon>
    </lineage>
</organism>
<gene>
    <name evidence="1" type="ORF">M0654_01700</name>
</gene>
<evidence type="ECO:0000313" key="2">
    <source>
        <dbReference type="Proteomes" id="UP001202827"/>
    </source>
</evidence>
<dbReference type="RefSeq" id="WP_248681551.1">
    <property type="nucleotide sequence ID" value="NZ_JALPRY010000001.1"/>
</dbReference>
<dbReference type="EMBL" id="JALPRY010000001">
    <property type="protein sequence ID" value="MCK8778686.1"/>
    <property type="molecule type" value="Genomic_DNA"/>
</dbReference>
<sequence>MDFLRNQTILYGLSKTMLRRLRAPQVVEYVMVFRDCNDEDGCGAPGLLNDGFGIE</sequence>
<evidence type="ECO:0000313" key="1">
    <source>
        <dbReference type="EMBL" id="MCK8778686.1"/>
    </source>
</evidence>
<reference evidence="1 2" key="1">
    <citation type="submission" date="2022-04" db="EMBL/GenBank/DDBJ databases">
        <title>Rhizobium coralii sp. nov., isolated from coral Turbinaria peltata.</title>
        <authorList>
            <person name="Sun H."/>
        </authorList>
    </citation>
    <scope>NUCLEOTIDE SEQUENCE [LARGE SCALE GENOMIC DNA]</scope>
    <source>
        <strain evidence="1 2">NTR19</strain>
    </source>
</reference>
<protein>
    <submittedName>
        <fullName evidence="1">Uncharacterized protein</fullName>
    </submittedName>
</protein>
<name>A0ABT0ILE0_9HYPH</name>
<accession>A0ABT0ILE0</accession>